<dbReference type="GO" id="GO:0008610">
    <property type="term" value="P:lipid biosynthetic process"/>
    <property type="evidence" value="ECO:0007669"/>
    <property type="project" value="UniProtKB-ARBA"/>
</dbReference>
<dbReference type="Gene3D" id="1.10.10.1830">
    <property type="entry name" value="Non-ribosomal peptide synthase, adenylation domain"/>
    <property type="match status" value="1"/>
</dbReference>
<dbReference type="CDD" id="cd19531">
    <property type="entry name" value="LCL_NRPS-like"/>
    <property type="match status" value="3"/>
</dbReference>
<evidence type="ECO:0000256" key="5">
    <source>
        <dbReference type="ARBA" id="ARBA00022598"/>
    </source>
</evidence>
<dbReference type="GO" id="GO:0044550">
    <property type="term" value="P:secondary metabolite biosynthetic process"/>
    <property type="evidence" value="ECO:0007669"/>
    <property type="project" value="UniProtKB-ARBA"/>
</dbReference>
<feature type="domain" description="Carrier" evidence="8">
    <location>
        <begin position="5310"/>
        <end position="5384"/>
    </location>
</feature>
<dbReference type="FunFam" id="3.40.50.12780:FF:000012">
    <property type="entry name" value="Non-ribosomal peptide synthetase"/>
    <property type="match status" value="5"/>
</dbReference>
<dbReference type="Pfam" id="PF18563">
    <property type="entry name" value="TubC_N"/>
    <property type="match status" value="1"/>
</dbReference>
<dbReference type="FunFam" id="1.10.1200.10:FF:000005">
    <property type="entry name" value="Nonribosomal peptide synthetase 1"/>
    <property type="match status" value="5"/>
</dbReference>
<dbReference type="CDD" id="cd19534">
    <property type="entry name" value="E_NRPS"/>
    <property type="match status" value="1"/>
</dbReference>
<dbReference type="NCBIfam" id="TIGR01733">
    <property type="entry name" value="AA-adenyl-dom"/>
    <property type="match status" value="5"/>
</dbReference>
<dbReference type="GO" id="GO:0043041">
    <property type="term" value="P:amino acid activation for nonribosomal peptide biosynthetic process"/>
    <property type="evidence" value="ECO:0007669"/>
    <property type="project" value="TreeGrafter"/>
</dbReference>
<evidence type="ECO:0000259" key="8">
    <source>
        <dbReference type="PROSITE" id="PS50075"/>
    </source>
</evidence>
<dbReference type="PROSITE" id="PS50075">
    <property type="entry name" value="CARRIER"/>
    <property type="match status" value="5"/>
</dbReference>
<proteinExistence type="inferred from homology"/>
<accession>A0A346GB48</accession>
<feature type="domain" description="Carrier" evidence="8">
    <location>
        <begin position="4255"/>
        <end position="4330"/>
    </location>
</feature>
<dbReference type="SMART" id="SM00823">
    <property type="entry name" value="PKS_PP"/>
    <property type="match status" value="5"/>
</dbReference>
<dbReference type="InterPro" id="IPR001242">
    <property type="entry name" value="Condensation_dom"/>
</dbReference>
<dbReference type="InterPro" id="IPR009081">
    <property type="entry name" value="PP-bd_ACP"/>
</dbReference>
<dbReference type="PROSITE" id="PS00012">
    <property type="entry name" value="PHOSPHOPANTETHEINE"/>
    <property type="match status" value="5"/>
</dbReference>
<feature type="domain" description="Carrier" evidence="8">
    <location>
        <begin position="2111"/>
        <end position="2186"/>
    </location>
</feature>
<dbReference type="FunFam" id="3.40.50.980:FF:000002">
    <property type="entry name" value="Enterobactin synthetase component F"/>
    <property type="match status" value="2"/>
</dbReference>
<evidence type="ECO:0000256" key="6">
    <source>
        <dbReference type="ARBA" id="ARBA00022737"/>
    </source>
</evidence>
<dbReference type="PANTHER" id="PTHR45527:SF14">
    <property type="entry name" value="PLIPASTATIN SYNTHASE SUBUNIT B"/>
    <property type="match status" value="1"/>
</dbReference>
<evidence type="ECO:0000313" key="9">
    <source>
        <dbReference type="EMBL" id="AXN93602.1"/>
    </source>
</evidence>
<dbReference type="PROSITE" id="PS00455">
    <property type="entry name" value="AMP_BINDING"/>
    <property type="match status" value="5"/>
</dbReference>
<dbReference type="InterPro" id="IPR023213">
    <property type="entry name" value="CAT-like_dom_sf"/>
</dbReference>
<keyword evidence="7" id="KW-0045">Antibiotic biosynthesis</keyword>
<dbReference type="Pfam" id="PF00668">
    <property type="entry name" value="Condensation"/>
    <property type="match status" value="6"/>
</dbReference>
<dbReference type="Gene3D" id="2.30.38.10">
    <property type="entry name" value="Luciferase, Domain 3"/>
    <property type="match status" value="5"/>
</dbReference>
<evidence type="ECO:0000256" key="1">
    <source>
        <dbReference type="ARBA" id="ARBA00001957"/>
    </source>
</evidence>
<keyword evidence="6" id="KW-0677">Repeat</keyword>
<comment type="similarity">
    <text evidence="2">Belongs to the ATP-dependent AMP-binding enzyme family.</text>
</comment>
<dbReference type="GO" id="GO:0017000">
    <property type="term" value="P:antibiotic biosynthetic process"/>
    <property type="evidence" value="ECO:0007669"/>
    <property type="project" value="UniProtKB-KW"/>
</dbReference>
<dbReference type="SUPFAM" id="SSF56801">
    <property type="entry name" value="Acetyl-CoA synthetase-like"/>
    <property type="match status" value="5"/>
</dbReference>
<dbReference type="Pfam" id="PF00501">
    <property type="entry name" value="AMP-binding"/>
    <property type="match status" value="5"/>
</dbReference>
<dbReference type="FunFam" id="3.30.559.30:FF:000001">
    <property type="entry name" value="Non-ribosomal peptide synthetase"/>
    <property type="match status" value="1"/>
</dbReference>
<dbReference type="GO" id="GO:0005829">
    <property type="term" value="C:cytosol"/>
    <property type="evidence" value="ECO:0007669"/>
    <property type="project" value="TreeGrafter"/>
</dbReference>
<keyword evidence="3" id="KW-0596">Phosphopantetheine</keyword>
<dbReference type="InterPro" id="IPR044894">
    <property type="entry name" value="TubC_N_sf"/>
</dbReference>
<dbReference type="FunFam" id="2.30.38.10:FF:000001">
    <property type="entry name" value="Non-ribosomal peptide synthetase PvdI"/>
    <property type="match status" value="4"/>
</dbReference>
<dbReference type="GO" id="GO:0016874">
    <property type="term" value="F:ligase activity"/>
    <property type="evidence" value="ECO:0007669"/>
    <property type="project" value="UniProtKB-KW"/>
</dbReference>
<dbReference type="CDD" id="cd17643">
    <property type="entry name" value="A_NRPS_Cytc1-like"/>
    <property type="match status" value="2"/>
</dbReference>
<keyword evidence="4" id="KW-0597">Phosphoprotein</keyword>
<dbReference type="InterPro" id="IPR020806">
    <property type="entry name" value="PKS_PP-bd"/>
</dbReference>
<dbReference type="SUPFAM" id="SSF52777">
    <property type="entry name" value="CoA-dependent acyltransferases"/>
    <property type="match status" value="12"/>
</dbReference>
<dbReference type="NCBIfam" id="NF004282">
    <property type="entry name" value="PRK05691.1"/>
    <property type="match status" value="3"/>
</dbReference>
<dbReference type="EMBL" id="MH325199">
    <property type="protein sequence ID" value="AXN93602.1"/>
    <property type="molecule type" value="Genomic_DNA"/>
</dbReference>
<dbReference type="InterPro" id="IPR006162">
    <property type="entry name" value="Ppantetheine_attach_site"/>
</dbReference>
<keyword evidence="5" id="KW-0436">Ligase</keyword>
<gene>
    <name evidence="9" type="primary">puwF-G</name>
</gene>
<feature type="domain" description="Carrier" evidence="8">
    <location>
        <begin position="1045"/>
        <end position="1119"/>
    </location>
</feature>
<dbReference type="InterPro" id="IPR025110">
    <property type="entry name" value="AMP-bd_C"/>
</dbReference>
<dbReference type="FunFam" id="3.30.300.30:FF:000010">
    <property type="entry name" value="Enterobactin synthetase component F"/>
    <property type="match status" value="5"/>
</dbReference>
<dbReference type="Pfam" id="PF13193">
    <property type="entry name" value="AMP-binding_C"/>
    <property type="match status" value="5"/>
</dbReference>
<comment type="cofactor">
    <cofactor evidence="1">
        <name>pantetheine 4'-phosphate</name>
        <dbReference type="ChEBI" id="CHEBI:47942"/>
    </cofactor>
</comment>
<evidence type="ECO:0000256" key="4">
    <source>
        <dbReference type="ARBA" id="ARBA00022553"/>
    </source>
</evidence>
<dbReference type="NCBIfam" id="NF003417">
    <property type="entry name" value="PRK04813.1"/>
    <property type="match status" value="5"/>
</dbReference>
<dbReference type="FunFam" id="3.40.50.980:FF:000001">
    <property type="entry name" value="Non-ribosomal peptide synthetase"/>
    <property type="match status" value="5"/>
</dbReference>
<dbReference type="SUPFAM" id="SSF47336">
    <property type="entry name" value="ACP-like"/>
    <property type="match status" value="5"/>
</dbReference>
<protein>
    <submittedName>
        <fullName evidence="9">PuwF-G</fullName>
    </submittedName>
</protein>
<dbReference type="Gene3D" id="3.30.559.30">
    <property type="entry name" value="Nonribosomal peptide synthetase, condensation domain"/>
    <property type="match status" value="6"/>
</dbReference>
<evidence type="ECO:0000256" key="7">
    <source>
        <dbReference type="ARBA" id="ARBA00023194"/>
    </source>
</evidence>
<dbReference type="Pfam" id="PF00550">
    <property type="entry name" value="PP-binding"/>
    <property type="match status" value="5"/>
</dbReference>
<dbReference type="GO" id="GO:0031177">
    <property type="term" value="F:phosphopantetheine binding"/>
    <property type="evidence" value="ECO:0007669"/>
    <property type="project" value="InterPro"/>
</dbReference>
<evidence type="ECO:0000256" key="2">
    <source>
        <dbReference type="ARBA" id="ARBA00006432"/>
    </source>
</evidence>
<dbReference type="InterPro" id="IPR020845">
    <property type="entry name" value="AMP-binding_CS"/>
</dbReference>
<dbReference type="NCBIfam" id="TIGR01720">
    <property type="entry name" value="NRPS-para261"/>
    <property type="match status" value="1"/>
</dbReference>
<dbReference type="FunFam" id="3.30.559.10:FF:000012">
    <property type="entry name" value="Non-ribosomal peptide synthetase"/>
    <property type="match status" value="3"/>
</dbReference>
<dbReference type="Gene3D" id="3.30.559.10">
    <property type="entry name" value="Chloramphenicol acetyltransferase-like domain"/>
    <property type="match status" value="6"/>
</dbReference>
<name>A0A346GB48_9NOST</name>
<dbReference type="InterPro" id="IPR000873">
    <property type="entry name" value="AMP-dep_synth/lig_dom"/>
</dbReference>
<dbReference type="Gene3D" id="3.40.50.980">
    <property type="match status" value="10"/>
</dbReference>
<dbReference type="Gene3D" id="3.30.300.30">
    <property type="match status" value="5"/>
</dbReference>
<evidence type="ECO:0000256" key="3">
    <source>
        <dbReference type="ARBA" id="ARBA00022450"/>
    </source>
</evidence>
<dbReference type="Gene3D" id="1.10.1200.10">
    <property type="entry name" value="ACP-like"/>
    <property type="match status" value="5"/>
</dbReference>
<sequence length="5871" mass="655477">MKPIEEFLSELGNLDIKLWVEDNPNSSQGVKLRCNAPSGRLTPEIRANLSDRKAEIISFFQRVNLTSEVKSIPTVARDNGNLPLSWSQQRLWFLYQMEGASATYNMPAAVQMTGVLDIPALEQALQAVVRRHEVLRTSFAKVDGHAVQVIHPHANLTLPIVDLQGCSDEVKQLAILDAERPFDLTQAPLMRVTLLKLSEQSHVLLMNMHHIVADGWSIGILIQEISTLYTVFLEGKPSPLPALPIQYADFAVWQRQWLQGEVFSQKINYWQKQLADAPPILELPTDRPRPAIQTFRGSSRDFPLPLELTEQLNRLSQKFGVTLFMTLEAAFVTLLHRYSGQTDILIGSPIANRDRPEIDTLIGFFVNTLVLRSRLENNPPFAELLQQVKQVALDAYAHQEVPFEQIVDILQLKRNLSHTPLFQVMFALQNAPMGNLELPGLLLSQLPIEAITSKFDLTLSMTETPQGLIGNWEYNSDLFDDETITRMAGHFQNLLTAILANPQQTVQELALLSDAERQQILGDGNFTAEYIVNQCLHQRFEEQVQKTPDAIAVTFADQHLTYAQLNTRANQLAHYLQTLGVKPDVLVGICVERSLDMMVGLLGILKAGGAYVPLDPEYPPERLEFMLDDSQVSVLLTQAKWLENLPVTNAKTVCLDKNWEDINSYSQGNPQNGVSPDNLAYVIYTSGSTGKPKGVLVNHCNVMRLFAATQDWFNFDASDVWTLFHSYAFDFSVWEMWGSLLYGGRLVVVPFWVSRDPEELYQLLHQEGVTVLNQTPSAFRQLIWAEEEQGISKLSLRWVIFGGEALDPTSLLPWFERHGDACPQLVNMYGITETTVHVTFRRLTMADAGSPSSVIGVPIPDLRLYILDEHLQPVPVGVRGEMYVGGAGVTRGYLHRPELTQQRFLTTPYSPRPLYKTGDLARYLPDGSIEYLGRIDDQVKIRGFRIELGEIEAKLASHPQVRQTVVLVQADSPENKRLVAYFVADGESPSGGKLREYLKQQLPDYMIPAVFVSLDAFPLTANGKLDRRMLPQPEARPELNSGFVAPQTPEEELLANIWAKVLGVSQVGIHDNFFELGGDSIRSIQILAKANEVGLDFSLQQLFQHQTIAELAKLVSKEVSFTLTPQTSPFSLVAEVDKEKLPAKLANAYPLTALQAGMVFHSELSIDSAIYHDVFSFHVRATLDLSALQTAIEQLISRHAVLRTSFELSGFSEPLQLVHQNVGVPLQVDDISHLTTAEQQAAINNWIETEKYNSFDWKKPPLLRFYVHRRSTETFNLSFSFHHAILDGWSVAALLTELWQEYINLLKHHPSSHSAIRTLAFGDFVALERQAIQSEATQQYWLEQLADVTITELPRWPESHRKDAKAEIDIEEVAITAELSDGLKQLASNASVPLKSVLLAAHVRVLNLLTNQTDVLTGLVANGRPENADGEKILGLFLNTLPLRSHLGGGTWLELIQQTFQAEQATLPHRRYPLAEMQRLCGGEQLFETSFNFVHFHVYQGILGLKESEILDYQTFEQTNLTLVAHFSVNPGSSQLNLALNYQTNQLCKEQVESIATYYLNTLTAMVAAPSAPYQNQSLLSPTEKHQLLHEWNATESSYDDSLCLHQLFAAQVQKTPNAIAVTYEQQHLTYAQLNQRANQLAHHLQTLGVKPDTLVGICVERSLEMVVGLLGILKAGGAFVPLDPAYPRDRLQYLLEDSQVPVLLTQSHLLDILPEHQQVICLDTGWQAISQHSQANTISQVKSTNLAYIIYTSGSTGKPKGTMIIHQGVVNYLSWCTEAYAVADGYGAPVQSSFAFDATITSLFSPLMVGRQVVLLPEKQEIEALCSVLRSKTQFSLVKLTPAHLELLNQIIPPAEAAGQTNAFVIGGEALLGKTLQFWRENAPETRLINEYGPTETVVGCCIYEVTDDTSLTEGILIGRPIANTQLYILDEYLQPVPIGVRGELYIGGAGVARGYLHRPELTKEKFISHPFVNEPGARLYKTGDLARYRPDGNIEYLGRTDHQVKVRGFRIELGEIEQAIAKYPQIREVVVMVREDQPGDQRLVAYIVATEPPTDSELREHLKKQLPDYMIPTAFVYLDVFPLTANGKLDRQSLPVPTQIQKITTNFVLPRTDTEKAIADLFSLLLGVENVSIYDNFFELGGHSLIATQVISRLRETFQIELPLRVLFESPRVIELAEVINSQRQTNLELTAPALTPVSRENLDIPLSWAQQRLWFLEQLEGGSATYNVPAAFQLEGRLNVTALEQALAEIIRRHETLRTCFRLVNGTPVQFIDTNATITLKVTDLQQLPTPEQTTEVQRLAVLAAETPFNLQHAPLFRVTLLPLGEESHVLLMTIHHIISDGWSVGIFIQELSTLYQAFSVGKPSPLPALPIQYADFAIWQRQWLSGELLKAKLNYWQQQLADAPPLLELPTDKPRPAIKTFRGNKQDFAISLQLSEGIKDLSQQHGVTLFMTLQAAFVTLLHRYSGQTDILVGTPIANRNRAEIEPLMGFFVNTLVLRTQICDNPSFAELLQQVKRVALDGYAHQDVPFEQVVEVLQPERNLSYTPLFQVMFALQNAPLGLDNLELAGLSLTPLLIETVTAKFDLTLSMEETPEGLISTWEYNTDLFDDETITRMAGHFQNLITAIVANPQQTVQELPLLNDAERQQILGEGNPTAEYVVNQCLHQRFEEQVQKTPDAIAVTFADQHLTYAQLNTRANQLAHYLQTLGVAPDVLVGICVERSLDMMVGLLGILKAGGAYVPLDPEYPPERLAFMLNDSQVSVLLTQAKWWESLPVTNAKIICLDRDWEDIQTQHQENPQIEVLPGNLAYVIYTSGSTGKPKGVLVNHCNVMRLFAATQDWFNFDARDVWTLFHSYAFDFSVWEMWGALLYGGRLVVVPFCVSRDPGEFYGLLCREGVTVLNQTPSAFRQLIWVESSRRGAEAQRGGDERIALRWVIFGGEALDPTSLLPWFEKHGDACPQLVNMYGITETTVHVTFRRLTMTDAGSPSSVIGVPIPDLQVYILDEHLQPVPVGVRGEMYVGGAGVTRGYLHRPELTQERFISSNLFPSPQPLYKTGDLARYLADGNIEYLGRIDDQVKIRGFRIELGEIEAKLASHPQVRQTVVLVQEDTPGNKRLVAYFVANGESPSSGKLRDYLKQQLPDYMIPAVFVSLDAFPLTANGKLDRRMLPVPEVRPELDTGFVAPQNEKQELLASIWTEVLGVSQVGIYDNFFELGGDSIRSIQILAKANQVGLDFSLQQLFQHQTIAELAELMSKEVSFTLTPQTSPFSLIAEIDKQKLAAGLEDAYPLTALQAGMVFHSELSADSAVYHDVFSFHLRATLDLPALHTAIEQLISRHAVLRTSFELSGFSEPLQLVHQNVDVPLQVNDISDLTMAEQQATIDAWIETEKYRHFDWTQPPLWRFDVHRRSGETFNLSFSFHHAILDGWSVASLMTELWQQYLNLLKPNPIFNPQSPVLTIAFRDFVALERTALQSETTQQYWLEQLRDVTITELPRWPQSYLEEAEEEVSIQEVAISAELSDGLKQLARNASVPLKSVLLAAHLRVLNLLGNQADVLTGLVANGRPEDADGEKILGLFLNTLPLRSHLGGGTWLELIQQTFQAEQAALPHRRYPLAEMQRLCGGEQLFETSFNFVHFHVYQGVLGLEESQLLDSQTFEQTNFTLVANFGLDLVSSHVNLALSYKTNELYREQVESISTYYLNTLMAMVQTPSALYQNQLLLSPTEQHKLLHEWNATESSYDDSLCLHQLFAAQVQKTPNAIALTYEQQNLTYAQLNQRANQLAHYLQTLGVKPDALVGICVERSLEMVVGLLGILKAGGAFVPLDPAYPRDRLQYLLEDSQVPVLLTQSHLLDILPEHQQVICLDTDWQAISQQSQANPVSQVKSTNLAYIIYTSGSTGKPKGTMIIHQGVVNYLSWCTEAYAVADGYGAPVQSSFAFDATITSLFSPLMVGKQVVLLPEKQEIEALCSVLRSQSQFSLVKLTPAHLELLNQIIPPAEAAGQTNAFVIGGEALLGKTLQFWRENAPETRLINEYGPTETVVGCCIYEVTDDTSLTEGILIGRPIANTQLYILDEYLQPVPIGVRGELYIGGAGVARGYLHRPELTKEKFISHPFVNEPGARLYKTGDLARYQPDGNIEYLGRTDHQVKVRGFRIELGEIETAVNQHPQVKQAAVIVREDQPGDQRLVAYLIPDGEAPTSDELRNALKQQLPDYMIPSAFVVLDTLPLTPNGKLDRNALPIPDINLTSENFVLPRTQTEVLIADLFASLLGIKQVSIHDNFFALGGHSLLATQVISRLRVIFRIEVPLRLLFESPTVAELDQAIYKLQQTDSGLLSPPLVPVTRDNQPIPLSWSQQRLWFLAQLESSSGTYNVPAALQLQGYLNVAALEQALQEIVHRHEVLRTSFPTINGVPTQVIVPAVTVTLPLIDLQGLPEPAEQVKQLTITNSQTTFNLAIAPLMRSQLLCLGEQSHILLINLHHIVCDGWSVGVFIQELSALYTAFAEEKLSPLPDLAIQYADFAVWQRQWLSGEVLEKKLNYWQQQLTGAPPLLELPIDRPRPPIQSYQGGYYGFTLDADLTAKLKSLSQESSVTLFMTLQAAFVTLLHRYSGQTDILVGTPIANRDRKEIESLIGFFVNTLVLRTQITDNPKFAELLQQVRRVSLEAYAYQDVPFEQVVEALQPERNLSHSPLFQVMFIWQNTPSQNFELPGLSLTPLPIETVTAKFDLTLSMEETPQGLAGGWEYNSDLFDLATIERIAHHFHNLLIAVALNPEQPVGLLPLLTASEEQKILVDFNHTEAEYPTDLYLHQLFEAQVERTPDAVAVGIGTGEELTYAELNTRANQLARYLQSLGVGNEKVVGICVERSLDMIVGLLATLKAGGAYVPLDPKYPAERLAFMVEDAEIEVLLTQQPLVDLLPKTTAKIICLDTEWLAISAYSPHSPQPTTHSPNHLAYIIYTSGSTGKPKGVQIIHSAVVNFLTSVAQEPGITAADVVLSVTTLSFDIAVLDIFLPLMVGAKVVLVSTEMTKDGYALQKLLLESHATIMQATPATWRILLASGWNGTEKLKILCAGEALPRDLANQLLARSCELWNAYGPTETTTWSTVYQVEPGEGKVLIGHPLANTQIYLLDTYGQPVPIGVAGELHIGGAGLARGYRHRPELTAEKFISSPFQEEKRLYKTGDLARHLPDGNIEYLGRIDNQVKLRGFRIELGEIEAGIIAHPQVKQAVVIIREDQPERKLLVAYVVPQQETPTSSELRNLLQQRLPEYMIPNVFVFLEALPLTPNSKIDRRALPAPELEASNQDDVVKPRNHIEESLANIWGEILGRQQVGIHDNFFELGGDSIISIQVIARANQAGIQLTLKQIFQHQTIAELAAVCTMGSIPAEQGLVTGELPLTPIQHWFFAQNSPQPDHFNQSVLLEVQPDLQPELLQQVVQKLLEHHDALRLKFWRDDSQWQQINSDAVNTVPFDVIDLSEISPKQQQETITALAAKLQASLNMSAGELMRVVLFKLETDKPSQLLIIIHHLAVDGVSWRILLEDFSTAYQQLSRGETIQLPPKTNSFKDWATHLQEYGQSPALKSEIAYWLTQSHNLPLPVDYPHGKAHNTVASATQVSVSLSEEETLALLQEIPQVYNTQINDILLTACLQSFNNWTGNNSLLIDLEGHGREELFADINISRTVGWFTSIFPILLSLDTTPPLRDSASLGETNQNPGEILKSIKEQLRSIPQKGIGYGILRYLSDDEQMRQLASKAEVCFNYLGQFDRIPPGIIQGFAKTSTGATQSPLSHRPHLLEINGIVAEGKLHINLTYSEKVHKQSTIEHLAKDFISALQTLIHHCQSATGGYTPSDFPAADLNQDELDALLAEIDE</sequence>
<dbReference type="InterPro" id="IPR045851">
    <property type="entry name" value="AMP-bd_C_sf"/>
</dbReference>
<dbReference type="InterPro" id="IPR041464">
    <property type="entry name" value="TubC_N"/>
</dbReference>
<dbReference type="InterPro" id="IPR036736">
    <property type="entry name" value="ACP-like_sf"/>
</dbReference>
<dbReference type="InterPro" id="IPR010060">
    <property type="entry name" value="NRPS_synth"/>
</dbReference>
<dbReference type="PANTHER" id="PTHR45527">
    <property type="entry name" value="NONRIBOSOMAL PEPTIDE SYNTHETASE"/>
    <property type="match status" value="1"/>
</dbReference>
<dbReference type="CDD" id="cd12116">
    <property type="entry name" value="A_NRPS_Ta1_like"/>
    <property type="match status" value="1"/>
</dbReference>
<reference evidence="9" key="1">
    <citation type="submission" date="2018-05" db="EMBL/GenBank/DDBJ databases">
        <title>The structural diversity of cytotoxic puwainaphycin and minutissamide lipopeptides is generated by a common biosynthetic pathway employing two alternative starter modules.</title>
        <authorList>
            <person name="Mares J."/>
            <person name="Hajek J."/>
            <person name="Urajova P."/>
            <person name="Kust A."/>
            <person name="Jokela J."/>
            <person name="Saurav K."/>
            <person name="Galica T."/>
            <person name="Capkova K."/>
            <person name="Mattila A."/>
            <person name="Haapaniemi E."/>
            <person name="Permi P."/>
            <person name="Mysterud I."/>
            <person name="Skulberg O.M."/>
            <person name="Karlsen J."/>
            <person name="Fewer D.P."/>
            <person name="Sivonen K."/>
            <person name="Tonnesen H.H."/>
            <person name="Hrouzek P."/>
        </authorList>
    </citation>
    <scope>NUCLEOTIDE SEQUENCE</scope>
    <source>
        <strain evidence="9">UTEX B 1613</strain>
    </source>
</reference>
<feature type="domain" description="Carrier" evidence="8">
    <location>
        <begin position="3187"/>
        <end position="3261"/>
    </location>
</feature>
<dbReference type="InterPro" id="IPR010071">
    <property type="entry name" value="AA_adenyl_dom"/>
</dbReference>
<organism evidence="9">
    <name type="scientific">Anabaena minutissima UTEX B 1613</name>
    <dbReference type="NCBI Taxonomy" id="2303153"/>
    <lineage>
        <taxon>Bacteria</taxon>
        <taxon>Bacillati</taxon>
        <taxon>Cyanobacteriota</taxon>
        <taxon>Cyanophyceae</taxon>
        <taxon>Nostocales</taxon>
        <taxon>Nostocaceae</taxon>
        <taxon>Anabaena</taxon>
    </lineage>
</organism>